<evidence type="ECO:0000313" key="1">
    <source>
        <dbReference type="EMBL" id="JAA89669.1"/>
    </source>
</evidence>
<reference evidence="1" key="2">
    <citation type="submission" date="2013-05" db="EMBL/GenBank/DDBJ databases">
        <authorList>
            <person name="Carter J.-M."/>
            <person name="Baker S.C."/>
            <person name="Pink R."/>
            <person name="Carter D.R.F."/>
            <person name="Collins A."/>
            <person name="Tomlin J."/>
            <person name="Gibbs M."/>
            <person name="Breuker C.J."/>
        </authorList>
    </citation>
    <scope>NUCLEOTIDE SEQUENCE</scope>
    <source>
        <tissue evidence="1">Ovary</tissue>
    </source>
</reference>
<sequence length="77" mass="8055">GYPHVRAGGRVISAVPDLIKVSSSGFARVGRLHQLHLALTATHPATGELYNFHTCDCGSFAVSLLEGPEPQNVTAAS</sequence>
<accession>S4PFD9</accession>
<feature type="non-terminal residue" evidence="1">
    <location>
        <position position="77"/>
    </location>
</feature>
<proteinExistence type="predicted"/>
<name>S4PFD9_9NEOP</name>
<protein>
    <submittedName>
        <fullName evidence="1">Uncharacterized protein</fullName>
    </submittedName>
</protein>
<feature type="non-terminal residue" evidence="1">
    <location>
        <position position="1"/>
    </location>
</feature>
<dbReference type="EMBL" id="GAIX01002891">
    <property type="protein sequence ID" value="JAA89669.1"/>
    <property type="molecule type" value="Transcribed_RNA"/>
</dbReference>
<reference evidence="1" key="1">
    <citation type="journal article" date="2013" name="BMC Genomics">
        <title>Unscrambling butterfly oogenesis.</title>
        <authorList>
            <person name="Carter J.M."/>
            <person name="Baker S.C."/>
            <person name="Pink R."/>
            <person name="Carter D.R."/>
            <person name="Collins A."/>
            <person name="Tomlin J."/>
            <person name="Gibbs M."/>
            <person name="Breuker C.J."/>
        </authorList>
    </citation>
    <scope>NUCLEOTIDE SEQUENCE</scope>
    <source>
        <tissue evidence="1">Ovary</tissue>
    </source>
</reference>
<dbReference type="AlphaFoldDB" id="S4PFD9"/>
<organism evidence="1">
    <name type="scientific">Pararge aegeria</name>
    <name type="common">speckled wood butterfly</name>
    <dbReference type="NCBI Taxonomy" id="116150"/>
    <lineage>
        <taxon>Eukaryota</taxon>
        <taxon>Metazoa</taxon>
        <taxon>Ecdysozoa</taxon>
        <taxon>Arthropoda</taxon>
        <taxon>Hexapoda</taxon>
        <taxon>Insecta</taxon>
        <taxon>Pterygota</taxon>
        <taxon>Neoptera</taxon>
        <taxon>Endopterygota</taxon>
        <taxon>Lepidoptera</taxon>
        <taxon>Glossata</taxon>
        <taxon>Ditrysia</taxon>
        <taxon>Papilionoidea</taxon>
        <taxon>Nymphalidae</taxon>
        <taxon>Satyrinae</taxon>
        <taxon>Satyrini</taxon>
        <taxon>Parargina</taxon>
        <taxon>Pararge</taxon>
    </lineage>
</organism>